<accession>A0A834WPW7</accession>
<keyword evidence="2" id="KW-1185">Reference proteome</keyword>
<reference evidence="1" key="1">
    <citation type="submission" date="2020-09" db="EMBL/GenBank/DDBJ databases">
        <title>Genome-Enabled Discovery of Anthraquinone Biosynthesis in Senna tora.</title>
        <authorList>
            <person name="Kang S.-H."/>
            <person name="Pandey R.P."/>
            <person name="Lee C.-M."/>
            <person name="Sim J.-S."/>
            <person name="Jeong J.-T."/>
            <person name="Choi B.-S."/>
            <person name="Jung M."/>
            <person name="Ginzburg D."/>
            <person name="Zhao K."/>
            <person name="Won S.Y."/>
            <person name="Oh T.-J."/>
            <person name="Yu Y."/>
            <person name="Kim N.-H."/>
            <person name="Lee O.R."/>
            <person name="Lee T.-H."/>
            <person name="Bashyal P."/>
            <person name="Kim T.-S."/>
            <person name="Lee W.-H."/>
            <person name="Kawkins C."/>
            <person name="Kim C.-K."/>
            <person name="Kim J.S."/>
            <person name="Ahn B.O."/>
            <person name="Rhee S.Y."/>
            <person name="Sohng J.K."/>
        </authorList>
    </citation>
    <scope>NUCLEOTIDE SEQUENCE</scope>
    <source>
        <tissue evidence="1">Leaf</tissue>
    </source>
</reference>
<evidence type="ECO:0000313" key="2">
    <source>
        <dbReference type="Proteomes" id="UP000634136"/>
    </source>
</evidence>
<name>A0A834WPW7_9FABA</name>
<comment type="caution">
    <text evidence="1">The sequence shown here is derived from an EMBL/GenBank/DDBJ whole genome shotgun (WGS) entry which is preliminary data.</text>
</comment>
<proteinExistence type="predicted"/>
<organism evidence="1 2">
    <name type="scientific">Senna tora</name>
    <dbReference type="NCBI Taxonomy" id="362788"/>
    <lineage>
        <taxon>Eukaryota</taxon>
        <taxon>Viridiplantae</taxon>
        <taxon>Streptophyta</taxon>
        <taxon>Embryophyta</taxon>
        <taxon>Tracheophyta</taxon>
        <taxon>Spermatophyta</taxon>
        <taxon>Magnoliopsida</taxon>
        <taxon>eudicotyledons</taxon>
        <taxon>Gunneridae</taxon>
        <taxon>Pentapetalae</taxon>
        <taxon>rosids</taxon>
        <taxon>fabids</taxon>
        <taxon>Fabales</taxon>
        <taxon>Fabaceae</taxon>
        <taxon>Caesalpinioideae</taxon>
        <taxon>Cassia clade</taxon>
        <taxon>Senna</taxon>
    </lineage>
</organism>
<dbReference type="Proteomes" id="UP000634136">
    <property type="component" value="Unassembled WGS sequence"/>
</dbReference>
<protein>
    <submittedName>
        <fullName evidence="1">Uncharacterized protein</fullName>
    </submittedName>
</protein>
<dbReference type="EMBL" id="JAAIUW010000006">
    <property type="protein sequence ID" value="KAF7827331.1"/>
    <property type="molecule type" value="Genomic_DNA"/>
</dbReference>
<dbReference type="AlphaFoldDB" id="A0A834WPW7"/>
<gene>
    <name evidence="1" type="ORF">G2W53_018495</name>
</gene>
<evidence type="ECO:0000313" key="1">
    <source>
        <dbReference type="EMBL" id="KAF7827331.1"/>
    </source>
</evidence>
<sequence length="48" mass="5581">MGYAGNTLTVLILATVRPNRYFINNLGCPRKEMEPDCEREELQRKLLN</sequence>